<dbReference type="OrthoDB" id="47007at2759"/>
<keyword evidence="3" id="KW-0560">Oxidoreductase</keyword>
<comment type="similarity">
    <text evidence="1">Belongs to the short-chain dehydrogenases/reductases (SDR) family.</text>
</comment>
<dbReference type="Proteomes" id="UP000799772">
    <property type="component" value="Unassembled WGS sequence"/>
</dbReference>
<dbReference type="SUPFAM" id="SSF51735">
    <property type="entry name" value="NAD(P)-binding Rossmann-fold domains"/>
    <property type="match status" value="1"/>
</dbReference>
<protein>
    <submittedName>
        <fullName evidence="4">NAD(P)-binding protein</fullName>
    </submittedName>
</protein>
<keyword evidence="2" id="KW-0521">NADP</keyword>
<evidence type="ECO:0000313" key="5">
    <source>
        <dbReference type="Proteomes" id="UP000799772"/>
    </source>
</evidence>
<name>A0A9P4M0P0_9PEZI</name>
<dbReference type="FunFam" id="3.40.50.720:FF:000084">
    <property type="entry name" value="Short-chain dehydrogenase reductase"/>
    <property type="match status" value="1"/>
</dbReference>
<dbReference type="InterPro" id="IPR020904">
    <property type="entry name" value="Sc_DH/Rdtase_CS"/>
</dbReference>
<evidence type="ECO:0000313" key="4">
    <source>
        <dbReference type="EMBL" id="KAF2093806.1"/>
    </source>
</evidence>
<dbReference type="GO" id="GO:0016614">
    <property type="term" value="F:oxidoreductase activity, acting on CH-OH group of donors"/>
    <property type="evidence" value="ECO:0007669"/>
    <property type="project" value="UniProtKB-ARBA"/>
</dbReference>
<accession>A0A9P4M0P0</accession>
<proteinExistence type="inferred from homology"/>
<dbReference type="PANTHER" id="PTHR48107">
    <property type="entry name" value="NADPH-DEPENDENT ALDEHYDE REDUCTASE-LIKE PROTEIN, CHLOROPLASTIC-RELATED"/>
    <property type="match status" value="1"/>
</dbReference>
<dbReference type="PRINTS" id="PR00081">
    <property type="entry name" value="GDHRDH"/>
</dbReference>
<comment type="caution">
    <text evidence="4">The sequence shown here is derived from an EMBL/GenBank/DDBJ whole genome shotgun (WGS) entry which is preliminary data.</text>
</comment>
<dbReference type="Pfam" id="PF13561">
    <property type="entry name" value="adh_short_C2"/>
    <property type="match status" value="1"/>
</dbReference>
<evidence type="ECO:0000256" key="1">
    <source>
        <dbReference type="ARBA" id="ARBA00006484"/>
    </source>
</evidence>
<dbReference type="Gene3D" id="3.40.50.720">
    <property type="entry name" value="NAD(P)-binding Rossmann-like Domain"/>
    <property type="match status" value="1"/>
</dbReference>
<dbReference type="EMBL" id="ML978136">
    <property type="protein sequence ID" value="KAF2093806.1"/>
    <property type="molecule type" value="Genomic_DNA"/>
</dbReference>
<evidence type="ECO:0000256" key="3">
    <source>
        <dbReference type="ARBA" id="ARBA00023002"/>
    </source>
</evidence>
<dbReference type="AlphaFoldDB" id="A0A9P4M0P0"/>
<dbReference type="PROSITE" id="PS00061">
    <property type="entry name" value="ADH_SHORT"/>
    <property type="match status" value="1"/>
</dbReference>
<keyword evidence="5" id="KW-1185">Reference proteome</keyword>
<dbReference type="PANTHER" id="PTHR48107:SF7">
    <property type="entry name" value="RE15974P"/>
    <property type="match status" value="1"/>
</dbReference>
<dbReference type="InterPro" id="IPR036291">
    <property type="entry name" value="NAD(P)-bd_dom_sf"/>
</dbReference>
<reference evidence="4" key="1">
    <citation type="journal article" date="2020" name="Stud. Mycol.">
        <title>101 Dothideomycetes genomes: a test case for predicting lifestyles and emergence of pathogens.</title>
        <authorList>
            <person name="Haridas S."/>
            <person name="Albert R."/>
            <person name="Binder M."/>
            <person name="Bloem J."/>
            <person name="Labutti K."/>
            <person name="Salamov A."/>
            <person name="Andreopoulos B."/>
            <person name="Baker S."/>
            <person name="Barry K."/>
            <person name="Bills G."/>
            <person name="Bluhm B."/>
            <person name="Cannon C."/>
            <person name="Castanera R."/>
            <person name="Culley D."/>
            <person name="Daum C."/>
            <person name="Ezra D."/>
            <person name="Gonzalez J."/>
            <person name="Henrissat B."/>
            <person name="Kuo A."/>
            <person name="Liang C."/>
            <person name="Lipzen A."/>
            <person name="Lutzoni F."/>
            <person name="Magnuson J."/>
            <person name="Mondo S."/>
            <person name="Nolan M."/>
            <person name="Ohm R."/>
            <person name="Pangilinan J."/>
            <person name="Park H.-J."/>
            <person name="Ramirez L."/>
            <person name="Alfaro M."/>
            <person name="Sun H."/>
            <person name="Tritt A."/>
            <person name="Yoshinaga Y."/>
            <person name="Zwiers L.-H."/>
            <person name="Turgeon B."/>
            <person name="Goodwin S."/>
            <person name="Spatafora J."/>
            <person name="Crous P."/>
            <person name="Grigoriev I."/>
        </authorList>
    </citation>
    <scope>NUCLEOTIDE SEQUENCE</scope>
    <source>
        <strain evidence="4">CBS 133067</strain>
    </source>
</reference>
<sequence>MDPPLQDLSSSLPPTLTLANRNAIVTGASRGIGTRIATFLASRGANVAMTYTNPTSTPAVEELANQIRALGREACIIRYDLELPDCGDVIVKEALSGLGVEKIHILVNNAALPAMAWADGDGWDPEYFDRVMRVNVRAPAMLVKAIVPHFDLSGVNRIVNICSINSRANFPGYSLYSASKAGVDSLTRTWAKELAIKYHCTVNSVLVGPTATPDAPVSESRRGAMNMATAEKRLGNMEDVAEIVAWIASEGSRWVNGDTIGANGGIVIQS</sequence>
<gene>
    <name evidence="4" type="ORF">NA57DRAFT_61028</name>
</gene>
<evidence type="ECO:0000256" key="2">
    <source>
        <dbReference type="ARBA" id="ARBA00022857"/>
    </source>
</evidence>
<dbReference type="InterPro" id="IPR002347">
    <property type="entry name" value="SDR_fam"/>
</dbReference>
<organism evidence="4 5">
    <name type="scientific">Rhizodiscina lignyota</name>
    <dbReference type="NCBI Taxonomy" id="1504668"/>
    <lineage>
        <taxon>Eukaryota</taxon>
        <taxon>Fungi</taxon>
        <taxon>Dikarya</taxon>
        <taxon>Ascomycota</taxon>
        <taxon>Pezizomycotina</taxon>
        <taxon>Dothideomycetes</taxon>
        <taxon>Pleosporomycetidae</taxon>
        <taxon>Aulographales</taxon>
        <taxon>Rhizodiscinaceae</taxon>
        <taxon>Rhizodiscina</taxon>
    </lineage>
</organism>
<dbReference type="PRINTS" id="PR00080">
    <property type="entry name" value="SDRFAMILY"/>
</dbReference>